<evidence type="ECO:0000256" key="1">
    <source>
        <dbReference type="ARBA" id="ARBA00012513"/>
    </source>
</evidence>
<reference evidence="10" key="1">
    <citation type="journal article" date="2019" name="Int. J. Syst. Evol. Microbiol.">
        <title>The Global Catalogue of Microorganisms (GCM) 10K type strain sequencing project: providing services to taxonomists for standard genome sequencing and annotation.</title>
        <authorList>
            <consortium name="The Broad Institute Genomics Platform"/>
            <consortium name="The Broad Institute Genome Sequencing Center for Infectious Disease"/>
            <person name="Wu L."/>
            <person name="Ma J."/>
        </authorList>
    </citation>
    <scope>NUCLEOTIDE SEQUENCE [LARGE SCALE GENOMIC DNA]</scope>
    <source>
        <strain evidence="10">JCM 16227</strain>
    </source>
</reference>
<evidence type="ECO:0000256" key="4">
    <source>
        <dbReference type="ARBA" id="ARBA00022741"/>
    </source>
</evidence>
<sequence length="791" mass="81750">MSKAPGTTIAGYRVVELLGSGGMGDVYVVENEQLSRREAMKVISVGGASNPDFQQRFSNEARTMAALDHPSIVTIHNYGIADDQPWFTMSYIDGPNLASARLTPAEVVQAIVQVADGLDYAHSRSVVHRDIKPANIVVTRSSDRSLHRAVLLDFGIAKLADSPQLTAVNSIIGTVTYTAPEVIGGAHAGPASDQYSLACTAYELLAGRPPFAAENSTALMMAHVQQPPPPLGAVRPDLDALTPVLIRAMAKDPAARFPDCRAFAAALDAALRQTAAGQHTMVAPVAPPGPSGPTPAPTPTPTPTPAPTPAPTPWPGPQHPGQPPMPYGDSGPQPAPQYAGQAPYQAAPPYPGQPYPGQQFSGPGPFPGGQQAGPGPYGFAGAPPQPPKKRRRIGWIVAAVAAVAVVAVAATSPLWWPSSDEPAAEVYATPQIAGAYGSECMIGSGSLYCWGDNSSGQLGDGTTSERKTPTKVAGLSNVTAVSMGAFDSTGSNSAVTTCAVADESLYCWGDNLFWQAGDAGTMSKKTTPFKVPGLGKVTTVSTSNSSTCAVSDGDLYCWGFYSGGQLGSGSTTDSLKTPTKVAGLSNVTSVSSRAGSVCAVASDELYCWGRNWDGQLGDGSTDDHSTPTKVTSLKDVSAVSVGGGTVDNTPFWNTCAIAEGAPYCWGSNKNQQLGKDSEAKKSSPAKVEGLTGVSGISVDIGTFCAVADGDVSCWGNNLYGQVGDGSTSQQYSPQHVSGVSDVRQVVTSYSVTCAVTGSSQYCWGLNKTGQQGDATRTEDQITTPHEVKLAA</sequence>
<organism evidence="9 10">
    <name type="scientific">Gordonia cholesterolivorans</name>
    <dbReference type="NCBI Taxonomy" id="559625"/>
    <lineage>
        <taxon>Bacteria</taxon>
        <taxon>Bacillati</taxon>
        <taxon>Actinomycetota</taxon>
        <taxon>Actinomycetes</taxon>
        <taxon>Mycobacteriales</taxon>
        <taxon>Gordoniaceae</taxon>
        <taxon>Gordonia</taxon>
    </lineage>
</organism>
<evidence type="ECO:0000313" key="10">
    <source>
        <dbReference type="Proteomes" id="UP001501170"/>
    </source>
</evidence>
<dbReference type="InterPro" id="IPR009091">
    <property type="entry name" value="RCC1/BLIP-II"/>
</dbReference>
<dbReference type="PROSITE" id="PS00108">
    <property type="entry name" value="PROTEIN_KINASE_ST"/>
    <property type="match status" value="1"/>
</dbReference>
<keyword evidence="5" id="KW-0418">Kinase</keyword>
<feature type="compositionally biased region" description="Pro residues" evidence="7">
    <location>
        <begin position="285"/>
        <end position="326"/>
    </location>
</feature>
<feature type="domain" description="Protein kinase" evidence="8">
    <location>
        <begin position="12"/>
        <end position="271"/>
    </location>
</feature>
<protein>
    <recommendedName>
        <fullName evidence="1">non-specific serine/threonine protein kinase</fullName>
        <ecNumber evidence="1">2.7.11.1</ecNumber>
    </recommendedName>
</protein>
<dbReference type="PANTHER" id="PTHR43289">
    <property type="entry name" value="MITOGEN-ACTIVATED PROTEIN KINASE KINASE KINASE 20-RELATED"/>
    <property type="match status" value="1"/>
</dbReference>
<dbReference type="PANTHER" id="PTHR43289:SF6">
    <property type="entry name" value="SERINE_THREONINE-PROTEIN KINASE NEKL-3"/>
    <property type="match status" value="1"/>
</dbReference>
<dbReference type="InterPro" id="IPR000408">
    <property type="entry name" value="Reg_chr_condens"/>
</dbReference>
<evidence type="ECO:0000313" key="9">
    <source>
        <dbReference type="EMBL" id="GAA2384725.1"/>
    </source>
</evidence>
<keyword evidence="3" id="KW-0808">Transferase</keyword>
<dbReference type="Gene3D" id="2.130.10.30">
    <property type="entry name" value="Regulator of chromosome condensation 1/beta-lactamase-inhibitor protein II"/>
    <property type="match status" value="2"/>
</dbReference>
<evidence type="ECO:0000256" key="7">
    <source>
        <dbReference type="SAM" id="MobiDB-lite"/>
    </source>
</evidence>
<keyword evidence="6" id="KW-0067">ATP-binding</keyword>
<gene>
    <name evidence="9" type="ORF">GCM10009855_26190</name>
</gene>
<feature type="region of interest" description="Disordered" evidence="7">
    <location>
        <begin position="281"/>
        <end position="389"/>
    </location>
</feature>
<dbReference type="EC" id="2.7.11.1" evidence="1"/>
<dbReference type="InterPro" id="IPR011009">
    <property type="entry name" value="Kinase-like_dom_sf"/>
</dbReference>
<accession>A0ABP5UQ09</accession>
<dbReference type="SUPFAM" id="SSF50985">
    <property type="entry name" value="RCC1/BLIP-II"/>
    <property type="match status" value="2"/>
</dbReference>
<dbReference type="PROSITE" id="PS50012">
    <property type="entry name" value="RCC1_3"/>
    <property type="match status" value="5"/>
</dbReference>
<dbReference type="EMBL" id="BAAARB010000014">
    <property type="protein sequence ID" value="GAA2384725.1"/>
    <property type="molecule type" value="Genomic_DNA"/>
</dbReference>
<evidence type="ECO:0000256" key="6">
    <source>
        <dbReference type="ARBA" id="ARBA00022840"/>
    </source>
</evidence>
<dbReference type="InterPro" id="IPR008271">
    <property type="entry name" value="Ser/Thr_kinase_AS"/>
</dbReference>
<dbReference type="PROSITE" id="PS50011">
    <property type="entry name" value="PROTEIN_KINASE_DOM"/>
    <property type="match status" value="1"/>
</dbReference>
<evidence type="ECO:0000259" key="8">
    <source>
        <dbReference type="PROSITE" id="PS50011"/>
    </source>
</evidence>
<comment type="caution">
    <text evidence="9">The sequence shown here is derived from an EMBL/GenBank/DDBJ whole genome shotgun (WGS) entry which is preliminary data.</text>
</comment>
<proteinExistence type="predicted"/>
<keyword evidence="2" id="KW-0723">Serine/threonine-protein kinase</keyword>
<dbReference type="CDD" id="cd14014">
    <property type="entry name" value="STKc_PknB_like"/>
    <property type="match status" value="1"/>
</dbReference>
<dbReference type="Pfam" id="PF00415">
    <property type="entry name" value="RCC1"/>
    <property type="match status" value="5"/>
</dbReference>
<keyword evidence="4" id="KW-0547">Nucleotide-binding</keyword>
<dbReference type="RefSeq" id="WP_346076692.1">
    <property type="nucleotide sequence ID" value="NZ_BAAARB010000014.1"/>
</dbReference>
<dbReference type="Gene3D" id="1.10.510.10">
    <property type="entry name" value="Transferase(Phosphotransferase) domain 1"/>
    <property type="match status" value="1"/>
</dbReference>
<evidence type="ECO:0000256" key="5">
    <source>
        <dbReference type="ARBA" id="ARBA00022777"/>
    </source>
</evidence>
<evidence type="ECO:0000256" key="2">
    <source>
        <dbReference type="ARBA" id="ARBA00022527"/>
    </source>
</evidence>
<dbReference type="Gene3D" id="3.30.200.20">
    <property type="entry name" value="Phosphorylase Kinase, domain 1"/>
    <property type="match status" value="1"/>
</dbReference>
<dbReference type="InterPro" id="IPR000719">
    <property type="entry name" value="Prot_kinase_dom"/>
</dbReference>
<feature type="compositionally biased region" description="Low complexity" evidence="7">
    <location>
        <begin position="327"/>
        <end position="345"/>
    </location>
</feature>
<dbReference type="SMART" id="SM00220">
    <property type="entry name" value="S_TKc"/>
    <property type="match status" value="1"/>
</dbReference>
<evidence type="ECO:0000256" key="3">
    <source>
        <dbReference type="ARBA" id="ARBA00022679"/>
    </source>
</evidence>
<dbReference type="Pfam" id="PF00069">
    <property type="entry name" value="Pkinase"/>
    <property type="match status" value="1"/>
</dbReference>
<keyword evidence="10" id="KW-1185">Reference proteome</keyword>
<name>A0ABP5UQ09_9ACTN</name>
<dbReference type="SUPFAM" id="SSF56112">
    <property type="entry name" value="Protein kinase-like (PK-like)"/>
    <property type="match status" value="1"/>
</dbReference>
<dbReference type="Proteomes" id="UP001501170">
    <property type="component" value="Unassembled WGS sequence"/>
</dbReference>